<dbReference type="EMBL" id="BQKI01000008">
    <property type="protein sequence ID" value="GJN00042.1"/>
    <property type="molecule type" value="Genomic_DNA"/>
</dbReference>
<sequence length="320" mass="35031">MFGFFGRNTDASPAPTFKVFCKADEGRCLAVRDGALVLAAADPGDEHQHWTKDVRYSRVIKDEEGHPIFCLVNKASGLAVQRSFGPGYPVGLTRFYPDAFDESVLWTESVDLRKAFGCIRMIYDVHACLDASLDGAAVVLTDVEGDSRSDGQQWKTADEGFSITVRDGVVCLAPTDPGDEYQHWIVDKRPHMIRDIDGSPAFVLVNKDLKLKPYNPNFPDISVLWATSWDMGQGFKCIHMVDNDSLNFDAFQDVKDDGGVCDNVSLDFDNLSLAVQGGKDHCELAWWFSAGVALRQRSSGGGAAAEVARVRLGAAEVGWG</sequence>
<dbReference type="AlphaFoldDB" id="A0AAV5CQ65"/>
<proteinExistence type="predicted"/>
<dbReference type="Proteomes" id="UP001054889">
    <property type="component" value="Unassembled WGS sequence"/>
</dbReference>
<keyword evidence="2" id="KW-1185">Reference proteome</keyword>
<dbReference type="PROSITE" id="PS50231">
    <property type="entry name" value="RICIN_B_LECTIN"/>
    <property type="match status" value="1"/>
</dbReference>
<reference evidence="1" key="1">
    <citation type="journal article" date="2018" name="DNA Res.">
        <title>Multiple hybrid de novo genome assembly of finger millet, an orphan allotetraploid crop.</title>
        <authorList>
            <person name="Hatakeyama M."/>
            <person name="Aluri S."/>
            <person name="Balachadran M.T."/>
            <person name="Sivarajan S.R."/>
            <person name="Patrignani A."/>
            <person name="Gruter S."/>
            <person name="Poveda L."/>
            <person name="Shimizu-Inatsugi R."/>
            <person name="Baeten J."/>
            <person name="Francoijs K.J."/>
            <person name="Nataraja K.N."/>
            <person name="Reddy Y.A.N."/>
            <person name="Phadnis S."/>
            <person name="Ravikumar R.L."/>
            <person name="Schlapbach R."/>
            <person name="Sreeman S.M."/>
            <person name="Shimizu K.K."/>
        </authorList>
    </citation>
    <scope>NUCLEOTIDE SEQUENCE</scope>
</reference>
<evidence type="ECO:0008006" key="3">
    <source>
        <dbReference type="Google" id="ProtNLM"/>
    </source>
</evidence>
<name>A0AAV5CQ65_ELECO</name>
<dbReference type="InterPro" id="IPR040249">
    <property type="entry name" value="Ricin_B-like_lectin_EULS3-like"/>
</dbReference>
<dbReference type="InterPro" id="IPR035992">
    <property type="entry name" value="Ricin_B-like_lectins"/>
</dbReference>
<dbReference type="SUPFAM" id="SSF50370">
    <property type="entry name" value="Ricin B-like lectins"/>
    <property type="match status" value="2"/>
</dbReference>
<evidence type="ECO:0000313" key="2">
    <source>
        <dbReference type="Proteomes" id="UP001054889"/>
    </source>
</evidence>
<accession>A0AAV5CQ65</accession>
<comment type="caution">
    <text evidence="1">The sequence shown here is derived from an EMBL/GenBank/DDBJ whole genome shotgun (WGS) entry which is preliminary data.</text>
</comment>
<dbReference type="PANTHER" id="PTHR31257">
    <property type="entry name" value="RICIN B-LIKE LECTIN EULS3"/>
    <property type="match status" value="1"/>
</dbReference>
<gene>
    <name evidence="1" type="primary">ga17191</name>
    <name evidence="1" type="ORF">PR202_ga17191</name>
</gene>
<dbReference type="PANTHER" id="PTHR31257:SF18">
    <property type="entry name" value="PH DOMAIN-CONTAINING PROTEIN"/>
    <property type="match status" value="1"/>
</dbReference>
<evidence type="ECO:0000313" key="1">
    <source>
        <dbReference type="EMBL" id="GJN00042.1"/>
    </source>
</evidence>
<reference evidence="1" key="2">
    <citation type="submission" date="2021-12" db="EMBL/GenBank/DDBJ databases">
        <title>Resequencing data analysis of finger millet.</title>
        <authorList>
            <person name="Hatakeyama M."/>
            <person name="Aluri S."/>
            <person name="Balachadran M.T."/>
            <person name="Sivarajan S.R."/>
            <person name="Poveda L."/>
            <person name="Shimizu-Inatsugi R."/>
            <person name="Schlapbach R."/>
            <person name="Sreeman S.M."/>
            <person name="Shimizu K.K."/>
        </authorList>
    </citation>
    <scope>NUCLEOTIDE SEQUENCE</scope>
</reference>
<protein>
    <recommendedName>
        <fullName evidence="3">DUF1618 domain-containing protein</fullName>
    </recommendedName>
</protein>
<organism evidence="1 2">
    <name type="scientific">Eleusine coracana subsp. coracana</name>
    <dbReference type="NCBI Taxonomy" id="191504"/>
    <lineage>
        <taxon>Eukaryota</taxon>
        <taxon>Viridiplantae</taxon>
        <taxon>Streptophyta</taxon>
        <taxon>Embryophyta</taxon>
        <taxon>Tracheophyta</taxon>
        <taxon>Spermatophyta</taxon>
        <taxon>Magnoliopsida</taxon>
        <taxon>Liliopsida</taxon>
        <taxon>Poales</taxon>
        <taxon>Poaceae</taxon>
        <taxon>PACMAD clade</taxon>
        <taxon>Chloridoideae</taxon>
        <taxon>Cynodonteae</taxon>
        <taxon>Eleusininae</taxon>
        <taxon>Eleusine</taxon>
    </lineage>
</organism>